<accession>A0A1I6J5R3</accession>
<proteinExistence type="predicted"/>
<dbReference type="RefSeq" id="WP_089811040.1">
    <property type="nucleotide sequence ID" value="NZ_FOYT01000006.1"/>
</dbReference>
<organism evidence="2 3">
    <name type="scientific">Halogeometricum rufum</name>
    <dbReference type="NCBI Taxonomy" id="553469"/>
    <lineage>
        <taxon>Archaea</taxon>
        <taxon>Methanobacteriati</taxon>
        <taxon>Methanobacteriota</taxon>
        <taxon>Stenosarchaea group</taxon>
        <taxon>Halobacteria</taxon>
        <taxon>Halobacteriales</taxon>
        <taxon>Haloferacaceae</taxon>
        <taxon>Halogeometricum</taxon>
    </lineage>
</organism>
<gene>
    <name evidence="2" type="ORF">SAMN04487947_4032</name>
</gene>
<evidence type="ECO:0000313" key="2">
    <source>
        <dbReference type="EMBL" id="SFR73860.1"/>
    </source>
</evidence>
<protein>
    <submittedName>
        <fullName evidence="2">Uncharacterized protein</fullName>
    </submittedName>
</protein>
<feature type="compositionally biased region" description="Low complexity" evidence="1">
    <location>
        <begin position="129"/>
        <end position="145"/>
    </location>
</feature>
<dbReference type="EMBL" id="FOYT01000006">
    <property type="protein sequence ID" value="SFR73860.1"/>
    <property type="molecule type" value="Genomic_DNA"/>
</dbReference>
<dbReference type="STRING" id="553469.SAMN04487947_4032"/>
<feature type="region of interest" description="Disordered" evidence="1">
    <location>
        <begin position="65"/>
        <end position="96"/>
    </location>
</feature>
<name>A0A1I6J5R3_9EURY</name>
<dbReference type="AlphaFoldDB" id="A0A1I6J5R3"/>
<sequence length="233" mass="24625">MTTENHKLNTPEEGTVDWHVPLNDNFRAIDSGVEIRDVEANLGDYLPKDGAKFFATDTGRRFLGDGETWTEAPPQPRDRLGVSGVDSDPTDPVPGEIWYRADTNTLRVKLANEVQSLATGPAVSDDTDSSSGSDSDSGSDTSGGSHTLEFVAAENADYGRYSAVIDGEVTSTSGFDAGGDTVTTQSDGTELVEGGLKKGRTEGVTFEGTLTQLSFGLDGTVYLDGNAVDPADY</sequence>
<evidence type="ECO:0000256" key="1">
    <source>
        <dbReference type="SAM" id="MobiDB-lite"/>
    </source>
</evidence>
<evidence type="ECO:0000313" key="3">
    <source>
        <dbReference type="Proteomes" id="UP000198531"/>
    </source>
</evidence>
<feature type="region of interest" description="Disordered" evidence="1">
    <location>
        <begin position="117"/>
        <end position="145"/>
    </location>
</feature>
<dbReference type="Proteomes" id="UP000198531">
    <property type="component" value="Unassembled WGS sequence"/>
</dbReference>
<dbReference type="OrthoDB" id="343158at2157"/>
<keyword evidence="3" id="KW-1185">Reference proteome</keyword>
<reference evidence="3" key="1">
    <citation type="submission" date="2016-10" db="EMBL/GenBank/DDBJ databases">
        <authorList>
            <person name="Varghese N."/>
            <person name="Submissions S."/>
        </authorList>
    </citation>
    <scope>NUCLEOTIDE SEQUENCE [LARGE SCALE GENOMIC DNA]</scope>
    <source>
        <strain evidence="3">CGMCC 1.7736</strain>
    </source>
</reference>